<gene>
    <name evidence="2" type="ORF">EPD60_09625</name>
</gene>
<name>A0A4V2NVP3_9BACT</name>
<dbReference type="RefSeq" id="WP_131449197.1">
    <property type="nucleotide sequence ID" value="NZ_SJZI01000042.1"/>
</dbReference>
<accession>A0A4V2NVP3</accession>
<feature type="transmembrane region" description="Helical" evidence="1">
    <location>
        <begin position="7"/>
        <end position="30"/>
    </location>
</feature>
<reference evidence="2 3" key="1">
    <citation type="submission" date="2019-03" db="EMBL/GenBank/DDBJ databases">
        <authorList>
            <person name="Kim M.K.M."/>
        </authorList>
    </citation>
    <scope>NUCLEOTIDE SEQUENCE [LARGE SCALE GENOMIC DNA]</scope>
    <source>
        <strain evidence="2 3">17J68-12</strain>
    </source>
</reference>
<feature type="transmembrane region" description="Helical" evidence="1">
    <location>
        <begin position="151"/>
        <end position="169"/>
    </location>
</feature>
<keyword evidence="1" id="KW-1133">Transmembrane helix</keyword>
<keyword evidence="1" id="KW-0472">Membrane</keyword>
<evidence type="ECO:0000313" key="2">
    <source>
        <dbReference type="EMBL" id="TCJ14252.1"/>
    </source>
</evidence>
<protein>
    <submittedName>
        <fullName evidence="2">Uncharacterized protein</fullName>
    </submittedName>
</protein>
<dbReference type="Proteomes" id="UP000295334">
    <property type="component" value="Unassembled WGS sequence"/>
</dbReference>
<proteinExistence type="predicted"/>
<keyword evidence="3" id="KW-1185">Reference proteome</keyword>
<feature type="transmembrane region" description="Helical" evidence="1">
    <location>
        <begin position="36"/>
        <end position="57"/>
    </location>
</feature>
<dbReference type="EMBL" id="SJZI01000042">
    <property type="protein sequence ID" value="TCJ14252.1"/>
    <property type="molecule type" value="Genomic_DNA"/>
</dbReference>
<sequence length="190" mass="21796">MLKFYKYVFFFAAICWLLAILVHIGSIAGFDVGDKVPFIWLLHLGIFIVWIPTILSIRNNEEVAAYQKQEVKRPLGIFKIIFKRTPIWLTIISVLGFYYAVANFFLFAISQQGSVGFINGQRALHNHGRIIKILSEQEYHHYQANEIRGFSGHWIAFYGIATAVLFSFIKKGRTGESPNMQDNVPNWHGA</sequence>
<evidence type="ECO:0000313" key="3">
    <source>
        <dbReference type="Proteomes" id="UP000295334"/>
    </source>
</evidence>
<dbReference type="OrthoDB" id="1355850at2"/>
<evidence type="ECO:0000256" key="1">
    <source>
        <dbReference type="SAM" id="Phobius"/>
    </source>
</evidence>
<feature type="transmembrane region" description="Helical" evidence="1">
    <location>
        <begin position="87"/>
        <end position="109"/>
    </location>
</feature>
<keyword evidence="1" id="KW-0812">Transmembrane</keyword>
<dbReference type="AlphaFoldDB" id="A0A4V2NVP3"/>
<comment type="caution">
    <text evidence="2">The sequence shown here is derived from an EMBL/GenBank/DDBJ whole genome shotgun (WGS) entry which is preliminary data.</text>
</comment>
<organism evidence="2 3">
    <name type="scientific">Flaviaesturariibacter flavus</name>
    <dbReference type="NCBI Taxonomy" id="2502780"/>
    <lineage>
        <taxon>Bacteria</taxon>
        <taxon>Pseudomonadati</taxon>
        <taxon>Bacteroidota</taxon>
        <taxon>Chitinophagia</taxon>
        <taxon>Chitinophagales</taxon>
        <taxon>Chitinophagaceae</taxon>
        <taxon>Flaviaestuariibacter</taxon>
    </lineage>
</organism>